<dbReference type="PANTHER" id="PTHR38768:SF1">
    <property type="entry name" value="UPF0502 PROTEIN YCEH"/>
    <property type="match status" value="1"/>
</dbReference>
<feature type="compositionally biased region" description="Polar residues" evidence="3">
    <location>
        <begin position="1"/>
        <end position="12"/>
    </location>
</feature>
<name>A0ABV7FLC3_9GAMM</name>
<accession>A0ABV7FLC3</accession>
<dbReference type="EMBL" id="JBHRTF010000006">
    <property type="protein sequence ID" value="MFC3116679.1"/>
    <property type="molecule type" value="Genomic_DNA"/>
</dbReference>
<sequence>MDKINEQNSDANPDTPGGEQTHAAAMELSAIEARVLGALMEKQLTTPDQYPLTLNSLALACNQKTSREPISNYESGQLQRCLSELQDRQLISVDYGARAARYDQRLTRVLSVDKATQAILTVLLLRGPQTVAEIMTRTQRMVEFASHHVLEEKLQQLCAKTKPTVMHIPRQMGQREDRYMHLLCGMPDLTAIAAMQSSTIASRSGSEEHNTQMEQKIEQLENRIMLLEKQVATLMELNGVSNADIQ</sequence>
<feature type="region of interest" description="Disordered" evidence="3">
    <location>
        <begin position="1"/>
        <end position="21"/>
    </location>
</feature>
<comment type="caution">
    <text evidence="4">The sequence shown here is derived from an EMBL/GenBank/DDBJ whole genome shotgun (WGS) entry which is preliminary data.</text>
</comment>
<reference evidence="5" key="1">
    <citation type="journal article" date="2019" name="Int. J. Syst. Evol. Microbiol.">
        <title>The Global Catalogue of Microorganisms (GCM) 10K type strain sequencing project: providing services to taxonomists for standard genome sequencing and annotation.</title>
        <authorList>
            <consortium name="The Broad Institute Genomics Platform"/>
            <consortium name="The Broad Institute Genome Sequencing Center for Infectious Disease"/>
            <person name="Wu L."/>
            <person name="Ma J."/>
        </authorList>
    </citation>
    <scope>NUCLEOTIDE SEQUENCE [LARGE SCALE GENOMIC DNA]</scope>
    <source>
        <strain evidence="5">KCTC 52237</strain>
    </source>
</reference>
<dbReference type="SUPFAM" id="SSF46785">
    <property type="entry name" value="Winged helix' DNA-binding domain"/>
    <property type="match status" value="2"/>
</dbReference>
<dbReference type="Proteomes" id="UP001595555">
    <property type="component" value="Unassembled WGS sequence"/>
</dbReference>
<dbReference type="InterPro" id="IPR036388">
    <property type="entry name" value="WH-like_DNA-bd_sf"/>
</dbReference>
<dbReference type="RefSeq" id="WP_378120219.1">
    <property type="nucleotide sequence ID" value="NZ_JBHRTF010000006.1"/>
</dbReference>
<evidence type="ECO:0000256" key="1">
    <source>
        <dbReference type="HAMAP-Rule" id="MF_01584"/>
    </source>
</evidence>
<keyword evidence="2" id="KW-0175">Coiled coil</keyword>
<dbReference type="PANTHER" id="PTHR38768">
    <property type="entry name" value="UPF0502 PROTEIN YCEH"/>
    <property type="match status" value="1"/>
</dbReference>
<evidence type="ECO:0000313" key="4">
    <source>
        <dbReference type="EMBL" id="MFC3116679.1"/>
    </source>
</evidence>
<organism evidence="4 5">
    <name type="scientific">Cellvibrio fontiphilus</name>
    <dbReference type="NCBI Taxonomy" id="1815559"/>
    <lineage>
        <taxon>Bacteria</taxon>
        <taxon>Pseudomonadati</taxon>
        <taxon>Pseudomonadota</taxon>
        <taxon>Gammaproteobacteria</taxon>
        <taxon>Cellvibrionales</taxon>
        <taxon>Cellvibrionaceae</taxon>
        <taxon>Cellvibrio</taxon>
    </lineage>
</organism>
<dbReference type="HAMAP" id="MF_01584">
    <property type="entry name" value="UPF0502"/>
    <property type="match status" value="1"/>
</dbReference>
<feature type="coiled-coil region" evidence="2">
    <location>
        <begin position="203"/>
        <end position="237"/>
    </location>
</feature>
<evidence type="ECO:0000256" key="3">
    <source>
        <dbReference type="SAM" id="MobiDB-lite"/>
    </source>
</evidence>
<evidence type="ECO:0000313" key="5">
    <source>
        <dbReference type="Proteomes" id="UP001595555"/>
    </source>
</evidence>
<comment type="similarity">
    <text evidence="1">Belongs to the UPF0502 family.</text>
</comment>
<evidence type="ECO:0000256" key="2">
    <source>
        <dbReference type="SAM" id="Coils"/>
    </source>
</evidence>
<gene>
    <name evidence="4" type="ORF">ACFODX_13990</name>
</gene>
<dbReference type="Gene3D" id="1.10.10.10">
    <property type="entry name" value="Winged helix-like DNA-binding domain superfamily/Winged helix DNA-binding domain"/>
    <property type="match status" value="2"/>
</dbReference>
<dbReference type="InterPro" id="IPR007432">
    <property type="entry name" value="DUF480"/>
</dbReference>
<proteinExistence type="inferred from homology"/>
<dbReference type="InterPro" id="IPR036390">
    <property type="entry name" value="WH_DNA-bd_sf"/>
</dbReference>
<dbReference type="Pfam" id="PF04337">
    <property type="entry name" value="DUF480"/>
    <property type="match status" value="1"/>
</dbReference>
<protein>
    <submittedName>
        <fullName evidence="4">YceH family protein</fullName>
    </submittedName>
</protein>
<keyword evidence="5" id="KW-1185">Reference proteome</keyword>